<keyword evidence="24" id="KW-1185">Reference proteome</keyword>
<keyword evidence="8" id="KW-0808">Transferase</keyword>
<evidence type="ECO:0000256" key="21">
    <source>
        <dbReference type="SAM" id="SignalP"/>
    </source>
</evidence>
<comment type="similarity">
    <text evidence="2">Belongs to the leguminous lectin family.</text>
</comment>
<evidence type="ECO:0000256" key="14">
    <source>
        <dbReference type="ARBA" id="ARBA00022840"/>
    </source>
</evidence>
<evidence type="ECO:0000256" key="18">
    <source>
        <dbReference type="ARBA" id="ARBA00023180"/>
    </source>
</evidence>
<keyword evidence="18" id="KW-0325">Glycoprotein</keyword>
<comment type="subcellular location">
    <subcellularLocation>
        <location evidence="1">Cell membrane</location>
        <topology evidence="1">Single-pass type I membrane protein</topology>
    </subcellularLocation>
</comment>
<dbReference type="InterPro" id="IPR050528">
    <property type="entry name" value="L-type_Lectin-RKs"/>
</dbReference>
<dbReference type="Pfam" id="PF00139">
    <property type="entry name" value="Lectin_legB"/>
    <property type="match status" value="1"/>
</dbReference>
<evidence type="ECO:0000256" key="5">
    <source>
        <dbReference type="ARBA" id="ARBA00012513"/>
    </source>
</evidence>
<evidence type="ECO:0000256" key="11">
    <source>
        <dbReference type="ARBA" id="ARBA00022734"/>
    </source>
</evidence>
<dbReference type="FunFam" id="3.30.200.20:FF:000112">
    <property type="entry name" value="Lectin-domain containing receptor kinase A4.3"/>
    <property type="match status" value="1"/>
</dbReference>
<evidence type="ECO:0000256" key="13">
    <source>
        <dbReference type="ARBA" id="ARBA00022777"/>
    </source>
</evidence>
<evidence type="ECO:0000256" key="16">
    <source>
        <dbReference type="ARBA" id="ARBA00023136"/>
    </source>
</evidence>
<dbReference type="GO" id="GO:0004674">
    <property type="term" value="F:protein serine/threonine kinase activity"/>
    <property type="evidence" value="ECO:0007669"/>
    <property type="project" value="UniProtKB-KW"/>
</dbReference>
<dbReference type="PANTHER" id="PTHR27007">
    <property type="match status" value="1"/>
</dbReference>
<dbReference type="InterPro" id="IPR013320">
    <property type="entry name" value="ConA-like_dom_sf"/>
</dbReference>
<keyword evidence="7" id="KW-0723">Serine/threonine-protein kinase</keyword>
<comment type="caution">
    <text evidence="23">The sequence shown here is derived from an EMBL/GenBank/DDBJ whole genome shotgun (WGS) entry which is preliminary data.</text>
</comment>
<dbReference type="EC" id="2.7.11.1" evidence="5"/>
<evidence type="ECO:0000313" key="23">
    <source>
        <dbReference type="EMBL" id="KAK4579230.1"/>
    </source>
</evidence>
<dbReference type="InterPro" id="IPR000719">
    <property type="entry name" value="Prot_kinase_dom"/>
</dbReference>
<keyword evidence="17" id="KW-0675">Receptor</keyword>
<evidence type="ECO:0000256" key="6">
    <source>
        <dbReference type="ARBA" id="ARBA00022475"/>
    </source>
</evidence>
<evidence type="ECO:0000256" key="3">
    <source>
        <dbReference type="ARBA" id="ARBA00008536"/>
    </source>
</evidence>
<dbReference type="SMART" id="SM00220">
    <property type="entry name" value="S_TKc"/>
    <property type="match status" value="1"/>
</dbReference>
<dbReference type="Gene3D" id="2.60.120.200">
    <property type="match status" value="1"/>
</dbReference>
<organism evidence="23 24">
    <name type="scientific">Quercus rubra</name>
    <name type="common">Northern red oak</name>
    <name type="synonym">Quercus borealis</name>
    <dbReference type="NCBI Taxonomy" id="3512"/>
    <lineage>
        <taxon>Eukaryota</taxon>
        <taxon>Viridiplantae</taxon>
        <taxon>Streptophyta</taxon>
        <taxon>Embryophyta</taxon>
        <taxon>Tracheophyta</taxon>
        <taxon>Spermatophyta</taxon>
        <taxon>Magnoliopsida</taxon>
        <taxon>eudicotyledons</taxon>
        <taxon>Gunneridae</taxon>
        <taxon>Pentapetalae</taxon>
        <taxon>rosids</taxon>
        <taxon>fabids</taxon>
        <taxon>Fagales</taxon>
        <taxon>Fagaceae</taxon>
        <taxon>Quercus</taxon>
    </lineage>
</organism>
<feature type="signal peptide" evidence="21">
    <location>
        <begin position="1"/>
        <end position="21"/>
    </location>
</feature>
<dbReference type="GO" id="GO:0005886">
    <property type="term" value="C:plasma membrane"/>
    <property type="evidence" value="ECO:0007669"/>
    <property type="project" value="UniProtKB-SubCell"/>
</dbReference>
<dbReference type="SUPFAM" id="SSF56112">
    <property type="entry name" value="Protein kinase-like (PK-like)"/>
    <property type="match status" value="1"/>
</dbReference>
<dbReference type="PROSITE" id="PS00108">
    <property type="entry name" value="PROTEIN_KINASE_ST"/>
    <property type="match status" value="1"/>
</dbReference>
<dbReference type="InterPro" id="IPR001220">
    <property type="entry name" value="Legume_lectin_dom"/>
</dbReference>
<evidence type="ECO:0000256" key="12">
    <source>
        <dbReference type="ARBA" id="ARBA00022741"/>
    </source>
</evidence>
<evidence type="ECO:0000256" key="9">
    <source>
        <dbReference type="ARBA" id="ARBA00022692"/>
    </source>
</evidence>
<keyword evidence="11" id="KW-0430">Lectin</keyword>
<reference evidence="23 24" key="1">
    <citation type="journal article" date="2023" name="G3 (Bethesda)">
        <title>A haplotype-resolved chromosome-scale genome for Quercus rubra L. provides insights into the genetics of adaptive traits for red oak species.</title>
        <authorList>
            <person name="Kapoor B."/>
            <person name="Jenkins J."/>
            <person name="Schmutz J."/>
            <person name="Zhebentyayeva T."/>
            <person name="Kuelheim C."/>
            <person name="Coggeshall M."/>
            <person name="Heim C."/>
            <person name="Lasky J.R."/>
            <person name="Leites L."/>
            <person name="Islam-Faridi N."/>
            <person name="Romero-Severson J."/>
            <person name="DeLeo V.L."/>
            <person name="Lucas S.M."/>
            <person name="Lazic D."/>
            <person name="Gailing O."/>
            <person name="Carlson J."/>
            <person name="Staton M."/>
        </authorList>
    </citation>
    <scope>NUCLEOTIDE SEQUENCE [LARGE SCALE GENOMIC DNA]</scope>
    <source>
        <strain evidence="23">Pseudo-F2</strain>
    </source>
</reference>
<dbReference type="Proteomes" id="UP001324115">
    <property type="component" value="Unassembled WGS sequence"/>
</dbReference>
<gene>
    <name evidence="23" type="ORF">RGQ29_029060</name>
</gene>
<feature type="binding site" evidence="19">
    <location>
        <position position="362"/>
    </location>
    <ligand>
        <name>ATP</name>
        <dbReference type="ChEBI" id="CHEBI:30616"/>
    </ligand>
</feature>
<feature type="domain" description="Protein kinase" evidence="22">
    <location>
        <begin position="333"/>
        <end position="627"/>
    </location>
</feature>
<keyword evidence="6" id="KW-1003">Cell membrane</keyword>
<dbReference type="AlphaFoldDB" id="A0AAN7IJR8"/>
<dbReference type="SUPFAM" id="SSF49899">
    <property type="entry name" value="Concanavalin A-like lectins/glucanases"/>
    <property type="match status" value="1"/>
</dbReference>
<evidence type="ECO:0000256" key="20">
    <source>
        <dbReference type="SAM" id="Phobius"/>
    </source>
</evidence>
<keyword evidence="10 21" id="KW-0732">Signal</keyword>
<dbReference type="InterPro" id="IPR011009">
    <property type="entry name" value="Kinase-like_dom_sf"/>
</dbReference>
<dbReference type="Gene3D" id="1.10.510.10">
    <property type="entry name" value="Transferase(Phosphotransferase) domain 1"/>
    <property type="match status" value="1"/>
</dbReference>
<keyword evidence="12 19" id="KW-0547">Nucleotide-binding</keyword>
<dbReference type="GO" id="GO:0002229">
    <property type="term" value="P:defense response to oomycetes"/>
    <property type="evidence" value="ECO:0007669"/>
    <property type="project" value="UniProtKB-ARBA"/>
</dbReference>
<dbReference type="GO" id="GO:0005524">
    <property type="term" value="F:ATP binding"/>
    <property type="evidence" value="ECO:0007669"/>
    <property type="project" value="UniProtKB-UniRule"/>
</dbReference>
<evidence type="ECO:0000256" key="7">
    <source>
        <dbReference type="ARBA" id="ARBA00022527"/>
    </source>
</evidence>
<keyword evidence="15 20" id="KW-1133">Transmembrane helix</keyword>
<dbReference type="FunFam" id="1.10.510.10:FF:000240">
    <property type="entry name" value="Lectin-domain containing receptor kinase A4.3"/>
    <property type="match status" value="1"/>
</dbReference>
<dbReference type="PROSITE" id="PS50011">
    <property type="entry name" value="PROTEIN_KINASE_DOM"/>
    <property type="match status" value="1"/>
</dbReference>
<keyword evidence="16 20" id="KW-0472">Membrane</keyword>
<dbReference type="InterPro" id="IPR017441">
    <property type="entry name" value="Protein_kinase_ATP_BS"/>
</dbReference>
<dbReference type="EMBL" id="JAXUIC010000008">
    <property type="protein sequence ID" value="KAK4579230.1"/>
    <property type="molecule type" value="Genomic_DNA"/>
</dbReference>
<keyword evidence="9 20" id="KW-0812">Transmembrane</keyword>
<name>A0AAN7IJR8_QUERU</name>
<evidence type="ECO:0000256" key="15">
    <source>
        <dbReference type="ARBA" id="ARBA00022989"/>
    </source>
</evidence>
<comment type="similarity">
    <text evidence="4">In the C-terminal section; belongs to the protein kinase superfamily. Ser/Thr protein kinase family.</text>
</comment>
<keyword evidence="14 19" id="KW-0067">ATP-binding</keyword>
<evidence type="ECO:0000256" key="10">
    <source>
        <dbReference type="ARBA" id="ARBA00022729"/>
    </source>
</evidence>
<evidence type="ECO:0000256" key="17">
    <source>
        <dbReference type="ARBA" id="ARBA00023170"/>
    </source>
</evidence>
<evidence type="ECO:0000256" key="19">
    <source>
        <dbReference type="PROSITE-ProRule" id="PRU10141"/>
    </source>
</evidence>
<evidence type="ECO:0000256" key="4">
    <source>
        <dbReference type="ARBA" id="ARBA00010217"/>
    </source>
</evidence>
<dbReference type="Pfam" id="PF00069">
    <property type="entry name" value="Pkinase"/>
    <property type="match status" value="1"/>
</dbReference>
<keyword evidence="13" id="KW-0418">Kinase</keyword>
<dbReference type="PROSITE" id="PS00107">
    <property type="entry name" value="PROTEIN_KINASE_ATP"/>
    <property type="match status" value="1"/>
</dbReference>
<feature type="transmembrane region" description="Helical" evidence="20">
    <location>
        <begin position="289"/>
        <end position="311"/>
    </location>
</feature>
<evidence type="ECO:0000256" key="1">
    <source>
        <dbReference type="ARBA" id="ARBA00004251"/>
    </source>
</evidence>
<dbReference type="CDD" id="cd06899">
    <property type="entry name" value="lectin_legume_LecRK_Arcelin_ConA"/>
    <property type="match status" value="1"/>
</dbReference>
<sequence>MATKLIFLLWVFLLLLYKVKPDLDNVGPLLTQLTDGFNAEHKSMSLDDAVIDNNGILQLTNESVQVDSHAFYKYPIKFKNSSSCKVMSFSTTFTFALINEHGNQGCHHFAFTISPSGALPGPYLGRLKARNDGNILHRVFMVAFTIIHPKFNDIDDNHAVVGPNCSIVSKKSIRVNQSLHKKNSLTMKSGHVIQAWVEYDARINQLKVSLAQESDRPKSTFLSYNVDLSPIFKESMFIGFFASTNRPSSSSHYALGWSFNINGDAKNLNLDKLRLKLPKMKGSKKNHTGLIVGVSFSSALVIILGIVLVLYNELDIGPHRFSYEDLKKATKGFGDKELLGYGGFGRVYKGTLPNSNTQVVVKRVSQNSKQGMREFMSEVGSIGHLRHRNLVQLLGWCRKQGDLLLVYEFMPNLSLDKYLFDEPKAILSWEQRFKIIKGVASGLLYLHEEWEQTVVHRDIKAGNVLLDFEFNGKLSDFDLAKLYEHGSNPSTTRVVGTLGYLAPKLTRIGKPTTKVVCGRRPIDPKALPEELMLVEWVWEKWSLGATLDVMDSRLGGEFDECSNDAPKSRPTMRHAVRCLETKLALEEEDFMQSYPTTTTLIGDNEDIADVKDVLTTSFSVFSGDDGS</sequence>
<evidence type="ECO:0000313" key="24">
    <source>
        <dbReference type="Proteomes" id="UP001324115"/>
    </source>
</evidence>
<accession>A0AAN7IJR8</accession>
<evidence type="ECO:0000256" key="2">
    <source>
        <dbReference type="ARBA" id="ARBA00007606"/>
    </source>
</evidence>
<protein>
    <recommendedName>
        <fullName evidence="5">non-specific serine/threonine protein kinase</fullName>
        <ecNumber evidence="5">2.7.11.1</ecNumber>
    </recommendedName>
</protein>
<dbReference type="Gene3D" id="3.30.200.20">
    <property type="entry name" value="Phosphorylase Kinase, domain 1"/>
    <property type="match status" value="1"/>
</dbReference>
<dbReference type="InterPro" id="IPR008271">
    <property type="entry name" value="Ser/Thr_kinase_AS"/>
</dbReference>
<evidence type="ECO:0000259" key="22">
    <source>
        <dbReference type="PROSITE" id="PS50011"/>
    </source>
</evidence>
<dbReference type="GO" id="GO:0030246">
    <property type="term" value="F:carbohydrate binding"/>
    <property type="evidence" value="ECO:0007669"/>
    <property type="project" value="UniProtKB-KW"/>
</dbReference>
<comment type="similarity">
    <text evidence="3">In the N-terminal section; belongs to the leguminous lectin family.</text>
</comment>
<evidence type="ECO:0000256" key="8">
    <source>
        <dbReference type="ARBA" id="ARBA00022679"/>
    </source>
</evidence>
<feature type="chain" id="PRO_5043033458" description="non-specific serine/threonine protein kinase" evidence="21">
    <location>
        <begin position="22"/>
        <end position="627"/>
    </location>
</feature>
<proteinExistence type="inferred from homology"/>